<feature type="region of interest" description="Disordered" evidence="1">
    <location>
        <begin position="43"/>
        <end position="64"/>
    </location>
</feature>
<reference evidence="3" key="1">
    <citation type="journal article" date="2019" name="Int. J. Syst. Evol. Microbiol.">
        <title>The Global Catalogue of Microorganisms (GCM) 10K type strain sequencing project: providing services to taxonomists for standard genome sequencing and annotation.</title>
        <authorList>
            <consortium name="The Broad Institute Genomics Platform"/>
            <consortium name="The Broad Institute Genome Sequencing Center for Infectious Disease"/>
            <person name="Wu L."/>
            <person name="Ma J."/>
        </authorList>
    </citation>
    <scope>NUCLEOTIDE SEQUENCE [LARGE SCALE GENOMIC DNA]</scope>
    <source>
        <strain evidence="3">KCTC 42087</strain>
    </source>
</reference>
<accession>A0ABW1AJ53</accession>
<keyword evidence="3" id="KW-1185">Reference proteome</keyword>
<gene>
    <name evidence="2" type="ORF">ACFPZN_53820</name>
</gene>
<name>A0ABW1AJ53_9ACTN</name>
<organism evidence="2 3">
    <name type="scientific">Actinomadura rugatobispora</name>
    <dbReference type="NCBI Taxonomy" id="1994"/>
    <lineage>
        <taxon>Bacteria</taxon>
        <taxon>Bacillati</taxon>
        <taxon>Actinomycetota</taxon>
        <taxon>Actinomycetes</taxon>
        <taxon>Streptosporangiales</taxon>
        <taxon>Thermomonosporaceae</taxon>
        <taxon>Actinomadura</taxon>
    </lineage>
</organism>
<protein>
    <recommendedName>
        <fullName evidence="4">FXSXX-COOH protein</fullName>
    </recommendedName>
</protein>
<comment type="caution">
    <text evidence="2">The sequence shown here is derived from an EMBL/GenBank/DDBJ whole genome shotgun (WGS) entry which is preliminary data.</text>
</comment>
<dbReference type="Proteomes" id="UP001596074">
    <property type="component" value="Unassembled WGS sequence"/>
</dbReference>
<sequence length="64" mass="6620">MTQASSDVHAGPQASLELIDTSGLSFSRLTTSPESPLMRALFETLDPAPGSGRPGRGFSNDLSG</sequence>
<evidence type="ECO:0000256" key="1">
    <source>
        <dbReference type="SAM" id="MobiDB-lite"/>
    </source>
</evidence>
<dbReference type="EMBL" id="JBHSON010000162">
    <property type="protein sequence ID" value="MFC5754551.1"/>
    <property type="molecule type" value="Genomic_DNA"/>
</dbReference>
<dbReference type="RefSeq" id="WP_378292770.1">
    <property type="nucleotide sequence ID" value="NZ_JBHSON010000162.1"/>
</dbReference>
<evidence type="ECO:0008006" key="4">
    <source>
        <dbReference type="Google" id="ProtNLM"/>
    </source>
</evidence>
<proteinExistence type="predicted"/>
<evidence type="ECO:0000313" key="3">
    <source>
        <dbReference type="Proteomes" id="UP001596074"/>
    </source>
</evidence>
<evidence type="ECO:0000313" key="2">
    <source>
        <dbReference type="EMBL" id="MFC5754551.1"/>
    </source>
</evidence>